<name>H3NM76_9FIRM</name>
<keyword evidence="6" id="KW-0057">Aromatic amino acid biosynthesis</keyword>
<comment type="subunit">
    <text evidence="2">Tetramer of two alpha and two beta chains.</text>
</comment>
<evidence type="ECO:0000256" key="8">
    <source>
        <dbReference type="ARBA" id="ARBA00049047"/>
    </source>
</evidence>
<evidence type="ECO:0000256" key="2">
    <source>
        <dbReference type="ARBA" id="ARBA00011270"/>
    </source>
</evidence>
<dbReference type="InterPro" id="IPR011060">
    <property type="entry name" value="RibuloseP-bd_barrel"/>
</dbReference>
<proteinExistence type="predicted"/>
<dbReference type="PATRIC" id="fig|883114.3.peg.431"/>
<dbReference type="PANTHER" id="PTHR43406">
    <property type="entry name" value="TRYPTOPHAN SYNTHASE, ALPHA CHAIN"/>
    <property type="match status" value="1"/>
</dbReference>
<evidence type="ECO:0000256" key="4">
    <source>
        <dbReference type="ARBA" id="ARBA00022605"/>
    </source>
</evidence>
<keyword evidence="4" id="KW-0028">Amino-acid biosynthesis</keyword>
<dbReference type="OrthoDB" id="9804578at2"/>
<dbReference type="GO" id="GO:0005829">
    <property type="term" value="C:cytosol"/>
    <property type="evidence" value="ECO:0007669"/>
    <property type="project" value="TreeGrafter"/>
</dbReference>
<dbReference type="PANTHER" id="PTHR43406:SF1">
    <property type="entry name" value="TRYPTOPHAN SYNTHASE ALPHA CHAIN, CHLOROPLASTIC"/>
    <property type="match status" value="1"/>
</dbReference>
<evidence type="ECO:0000256" key="5">
    <source>
        <dbReference type="ARBA" id="ARBA00022822"/>
    </source>
</evidence>
<evidence type="ECO:0000256" key="6">
    <source>
        <dbReference type="ARBA" id="ARBA00023141"/>
    </source>
</evidence>
<comment type="catalytic activity">
    <reaction evidence="8">
        <text>(1S,2R)-1-C-(indol-3-yl)glycerol 3-phosphate + L-serine = D-glyceraldehyde 3-phosphate + L-tryptophan + H2O</text>
        <dbReference type="Rhea" id="RHEA:10532"/>
        <dbReference type="ChEBI" id="CHEBI:15377"/>
        <dbReference type="ChEBI" id="CHEBI:33384"/>
        <dbReference type="ChEBI" id="CHEBI:57912"/>
        <dbReference type="ChEBI" id="CHEBI:58866"/>
        <dbReference type="ChEBI" id="CHEBI:59776"/>
        <dbReference type="EC" id="4.2.1.20"/>
    </reaction>
</comment>
<dbReference type="GeneID" id="96998458"/>
<dbReference type="Pfam" id="PF00290">
    <property type="entry name" value="Trp_syntA"/>
    <property type="match status" value="1"/>
</dbReference>
<evidence type="ECO:0000256" key="3">
    <source>
        <dbReference type="ARBA" id="ARBA00012043"/>
    </source>
</evidence>
<gene>
    <name evidence="9" type="ORF">HMPREF9709_00437</name>
</gene>
<protein>
    <recommendedName>
        <fullName evidence="3">tryptophan synthase</fullName>
        <ecNumber evidence="3">4.2.1.20</ecNumber>
    </recommendedName>
</protein>
<reference evidence="9 10" key="1">
    <citation type="submission" date="2012-01" db="EMBL/GenBank/DDBJ databases">
        <title>The Genome Sequence of Helcococcus kunzii ATCC 51366.</title>
        <authorList>
            <consortium name="The Broad Institute Genome Sequencing Platform"/>
            <person name="Earl A."/>
            <person name="Ward D."/>
            <person name="Feldgarden M."/>
            <person name="Gevers D."/>
            <person name="Huys G."/>
            <person name="Young S.K."/>
            <person name="Zeng Q."/>
            <person name="Gargeya S."/>
            <person name="Fitzgerald M."/>
            <person name="Haas B."/>
            <person name="Abouelleil A."/>
            <person name="Alvarado L."/>
            <person name="Arachchi H.M."/>
            <person name="Berlin A."/>
            <person name="Chapman S.B."/>
            <person name="Gearin G."/>
            <person name="Goldberg J."/>
            <person name="Griggs A."/>
            <person name="Gujja S."/>
            <person name="Hansen M."/>
            <person name="Heiman D."/>
            <person name="Howarth C."/>
            <person name="Larimer J."/>
            <person name="Lui A."/>
            <person name="MacDonald P.J.P."/>
            <person name="McCowen C."/>
            <person name="Montmayeur A."/>
            <person name="Murphy C."/>
            <person name="Neiman D."/>
            <person name="Pearson M."/>
            <person name="Priest M."/>
            <person name="Roberts A."/>
            <person name="Saif S."/>
            <person name="Shea T."/>
            <person name="Sisk P."/>
            <person name="Stolte C."/>
            <person name="Sykes S."/>
            <person name="Wortman J."/>
            <person name="Nusbaum C."/>
            <person name="Birren B."/>
        </authorList>
    </citation>
    <scope>NUCLEOTIDE SEQUENCE [LARGE SCALE GENOMIC DNA]</scope>
    <source>
        <strain evidence="9 10">ATCC 51366</strain>
    </source>
</reference>
<dbReference type="UniPathway" id="UPA00035">
    <property type="reaction ID" value="UER00044"/>
</dbReference>
<evidence type="ECO:0000313" key="10">
    <source>
        <dbReference type="Proteomes" id="UP000004191"/>
    </source>
</evidence>
<comment type="pathway">
    <text evidence="1">Amino-acid biosynthesis; L-tryptophan biosynthesis; L-tryptophan from chorismate: step 5/5.</text>
</comment>
<comment type="caution">
    <text evidence="9">The sequence shown here is derived from an EMBL/GenBank/DDBJ whole genome shotgun (WGS) entry which is preliminary data.</text>
</comment>
<dbReference type="AlphaFoldDB" id="H3NM76"/>
<organism evidence="9 10">
    <name type="scientific">Helcococcus kunzii ATCC 51366</name>
    <dbReference type="NCBI Taxonomy" id="883114"/>
    <lineage>
        <taxon>Bacteria</taxon>
        <taxon>Bacillati</taxon>
        <taxon>Bacillota</taxon>
        <taxon>Tissierellia</taxon>
        <taxon>Tissierellales</taxon>
        <taxon>Peptoniphilaceae</taxon>
        <taxon>Helcococcus</taxon>
    </lineage>
</organism>
<dbReference type="InterPro" id="IPR002028">
    <property type="entry name" value="Trp_synthase_suA"/>
</dbReference>
<evidence type="ECO:0000313" key="9">
    <source>
        <dbReference type="EMBL" id="EHR35485.1"/>
    </source>
</evidence>
<dbReference type="EMBL" id="AGEI01000012">
    <property type="protein sequence ID" value="EHR35485.1"/>
    <property type="molecule type" value="Genomic_DNA"/>
</dbReference>
<evidence type="ECO:0000256" key="1">
    <source>
        <dbReference type="ARBA" id="ARBA00004733"/>
    </source>
</evidence>
<dbReference type="SUPFAM" id="SSF51366">
    <property type="entry name" value="Ribulose-phoshate binding barrel"/>
    <property type="match status" value="1"/>
</dbReference>
<keyword evidence="10" id="KW-1185">Reference proteome</keyword>
<sequence>MNKIILFLTYAYPNREKFFKILDMLDKNNVYGVEIGIPSRNPYLDGEIIKKATEKVYINGFNEDEFISDIKRIYNRYNFKKYLMGYDTEIKEYRIKKISKYYDGIIVVDSLNNIKQIPLVKPNEKVNIEKIKNGNPDFIYLISGEGKTGSFQKTPNQYLENLRTIKEHLDIPCFIGFGITTKSDVENIISSGADGAIIGSKFVSLVDDLGKVREYIIELKGSK</sequence>
<dbReference type="GO" id="GO:0004834">
    <property type="term" value="F:tryptophan synthase activity"/>
    <property type="evidence" value="ECO:0007669"/>
    <property type="project" value="UniProtKB-EC"/>
</dbReference>
<keyword evidence="7" id="KW-0456">Lyase</keyword>
<dbReference type="Proteomes" id="UP000004191">
    <property type="component" value="Unassembled WGS sequence"/>
</dbReference>
<dbReference type="InterPro" id="IPR013785">
    <property type="entry name" value="Aldolase_TIM"/>
</dbReference>
<evidence type="ECO:0000256" key="7">
    <source>
        <dbReference type="ARBA" id="ARBA00023239"/>
    </source>
</evidence>
<dbReference type="STRING" id="883114.HMPREF9709_00437"/>
<accession>H3NM76</accession>
<dbReference type="RefSeq" id="WP_005397536.1">
    <property type="nucleotide sequence ID" value="NZ_JH601088.1"/>
</dbReference>
<dbReference type="eggNOG" id="COG0159">
    <property type="taxonomic scope" value="Bacteria"/>
</dbReference>
<dbReference type="HOGENOM" id="CLU_016734_0_2_9"/>
<keyword evidence="5" id="KW-0822">Tryptophan biosynthesis</keyword>
<dbReference type="EC" id="4.2.1.20" evidence="3"/>
<dbReference type="CDD" id="cd04724">
    <property type="entry name" value="Tryptophan_synthase_alpha"/>
    <property type="match status" value="1"/>
</dbReference>
<dbReference type="Gene3D" id="3.20.20.70">
    <property type="entry name" value="Aldolase class I"/>
    <property type="match status" value="1"/>
</dbReference>